<dbReference type="RefSeq" id="WP_148454967.1">
    <property type="nucleotide sequence ID" value="NZ_VSFC01000040.1"/>
</dbReference>
<comment type="caution">
    <text evidence="1">The sequence shown here is derived from an EMBL/GenBank/DDBJ whole genome shotgun (WGS) entry which is preliminary data.</text>
</comment>
<keyword evidence="2" id="KW-1185">Reference proteome</keyword>
<dbReference type="OrthoDB" id="5381604at2"/>
<sequence length="182" mass="19079">MKKITFYLLIVTIVFTSLTSLSKNIYSSPFIESTFEFTNYLDNYVSLKPNDSALPIADANCQNITVYLDASGNASILASDINIGSVGDGFSIDISTFSCSDIGLPVDVTLTVTDSSDGSSDTCTAQITVLDSNNPTITLNGLAIISVEACSSYTEQGAIANDNCSVTAPIAIDASAVNMNVP</sequence>
<proteinExistence type="predicted"/>
<dbReference type="Proteomes" id="UP000324550">
    <property type="component" value="Unassembled WGS sequence"/>
</dbReference>
<dbReference type="EMBL" id="VSFC01000040">
    <property type="protein sequence ID" value="TYA55264.1"/>
    <property type="molecule type" value="Genomic_DNA"/>
</dbReference>
<organism evidence="1 2">
    <name type="scientific">Formosa maritima</name>
    <dbReference type="NCBI Taxonomy" id="2592046"/>
    <lineage>
        <taxon>Bacteria</taxon>
        <taxon>Pseudomonadati</taxon>
        <taxon>Bacteroidota</taxon>
        <taxon>Flavobacteriia</taxon>
        <taxon>Flavobacteriales</taxon>
        <taxon>Flavobacteriaceae</taxon>
        <taxon>Formosa</taxon>
    </lineage>
</organism>
<evidence type="ECO:0000313" key="1">
    <source>
        <dbReference type="EMBL" id="TYA55264.1"/>
    </source>
</evidence>
<evidence type="ECO:0000313" key="2">
    <source>
        <dbReference type="Proteomes" id="UP000324550"/>
    </source>
</evidence>
<evidence type="ECO:0008006" key="3">
    <source>
        <dbReference type="Google" id="ProtNLM"/>
    </source>
</evidence>
<reference evidence="1 2" key="1">
    <citation type="submission" date="2019-08" db="EMBL/GenBank/DDBJ databases">
        <title>Formosa sediminis sp. nov., isolated from marine sediment.</title>
        <authorList>
            <person name="Cao W.R."/>
        </authorList>
    </citation>
    <scope>NUCLEOTIDE SEQUENCE [LARGE SCALE GENOMIC DNA]</scope>
    <source>
        <strain evidence="1 2">1494</strain>
    </source>
</reference>
<feature type="non-terminal residue" evidence="1">
    <location>
        <position position="182"/>
    </location>
</feature>
<dbReference type="AlphaFoldDB" id="A0A5D0G8V1"/>
<gene>
    <name evidence="1" type="ORF">FVF61_07570</name>
</gene>
<protein>
    <recommendedName>
        <fullName evidence="3">HYR domain-containing protein</fullName>
    </recommendedName>
</protein>
<accession>A0A5D0G8V1</accession>
<name>A0A5D0G8V1_9FLAO</name>